<keyword evidence="2" id="KW-1185">Reference proteome</keyword>
<dbReference type="EMBL" id="CP020814">
    <property type="protein sequence ID" value="ARK29907.1"/>
    <property type="molecule type" value="Genomic_DNA"/>
</dbReference>
<name>A0A1X9M940_9BACI</name>
<dbReference type="KEGG" id="bkw:BkAM31D_08535"/>
<evidence type="ECO:0000313" key="2">
    <source>
        <dbReference type="Proteomes" id="UP000193006"/>
    </source>
</evidence>
<dbReference type="InterPro" id="IPR011051">
    <property type="entry name" value="RmlC_Cupin_sf"/>
</dbReference>
<dbReference type="AlphaFoldDB" id="A0A1X9M940"/>
<evidence type="ECO:0000313" key="1">
    <source>
        <dbReference type="EMBL" id="ARK29907.1"/>
    </source>
</evidence>
<gene>
    <name evidence="1" type="ORF">BkAM31D_08535</name>
</gene>
<dbReference type="InterPro" id="IPR014710">
    <property type="entry name" value="RmlC-like_jellyroll"/>
</dbReference>
<organism evidence="1 2">
    <name type="scientific">Halalkalibacter krulwichiae</name>
    <dbReference type="NCBI Taxonomy" id="199441"/>
    <lineage>
        <taxon>Bacteria</taxon>
        <taxon>Bacillati</taxon>
        <taxon>Bacillota</taxon>
        <taxon>Bacilli</taxon>
        <taxon>Bacillales</taxon>
        <taxon>Bacillaceae</taxon>
        <taxon>Halalkalibacter</taxon>
    </lineage>
</organism>
<sequence length="123" mass="14459">MAEANAFFKSKEVQDFNREIEQYHLGPLWNAIPDLMHKQPKPEAIPYLWKWEVLEKKLQEATQIFTPERGENVERFIFKIQAFKAGSLGVGLRRRIRSMQLSNLSYLVKKLLLIATHKMRCVS</sequence>
<dbReference type="SUPFAM" id="SSF51182">
    <property type="entry name" value="RmlC-like cupins"/>
    <property type="match status" value="1"/>
</dbReference>
<dbReference type="Gene3D" id="2.60.120.10">
    <property type="entry name" value="Jelly Rolls"/>
    <property type="match status" value="1"/>
</dbReference>
<protein>
    <submittedName>
        <fullName evidence="1">Uncharacterized protein</fullName>
    </submittedName>
</protein>
<dbReference type="Proteomes" id="UP000193006">
    <property type="component" value="Chromosome"/>
</dbReference>
<accession>A0A1X9M940</accession>
<reference evidence="1 2" key="1">
    <citation type="submission" date="2017-04" db="EMBL/GenBank/DDBJ databases">
        <title>Bacillus krulwichiae AM31D Genome sequencing and assembly.</title>
        <authorList>
            <person name="Krulwich T.A."/>
            <person name="Anastor L."/>
            <person name="Ehrlich R."/>
            <person name="Ehrlich G.D."/>
            <person name="Janto B."/>
        </authorList>
    </citation>
    <scope>NUCLEOTIDE SEQUENCE [LARGE SCALE GENOMIC DNA]</scope>
    <source>
        <strain evidence="1 2">AM31D</strain>
    </source>
</reference>
<dbReference type="STRING" id="199441.BkAM31D_08535"/>
<proteinExistence type="predicted"/>